<dbReference type="PANTHER" id="PTHR11699">
    <property type="entry name" value="ALDEHYDE DEHYDROGENASE-RELATED"/>
    <property type="match status" value="1"/>
</dbReference>
<feature type="domain" description="Aldehyde dehydrogenase" evidence="6">
    <location>
        <begin position="543"/>
        <end position="761"/>
    </location>
</feature>
<dbReference type="Pfam" id="PF00171">
    <property type="entry name" value="Aldedh"/>
    <property type="match status" value="2"/>
</dbReference>
<sequence>MTILETFEMMNYGPAPEDPREAVNWLDEHERRFGLFIGGEWCPSAGKKRFDSINPATGETLASISSAGPKDIDKAVAAARTAQSGWWKLGCHGRARYLYALARQVQKHSRRLAVLDCLDNGKPIREMRDIDVPLVARHFYHHAGWAQILADEFPQHEPLGVAAQVIPWNFPLLMLAWKIAPALATGNTVVLKPAEFTSLTALAFAELCREVGLPPGVVNIVTGDGETGAKLVAHSDVDKVAFTGSTEVGKEIRRATANSSKRLTLELGGKSPFIVFDDADLDSAVEGLVNGIWFNQGEVCCAGSRLLVHEPVADRLMDKVRRRMESLRMGSPLDKAVDVGAIVAPVQLERIRSIVDRAVEEGAHCYQAEVPVPDEGLYYPPTLLTNVGPASHAAQTEIFGPVLTSMTFRTPDEAVALANNTVYGLAASVWSENINVALELAPRLKAGVVWVNSTNQFDAACGFGGYRESGYGREGGREGLEEYLVPSWSRQLPRLPESSGTKSAPVSGAAPGSGPALGIDRTAKLYIGGKQTRPDSGYSIPIAAANGDHLGEVPLGNRKDIRDAVEAARKAQAWEQSDGHSRAQILYFIAENLEQRSDEFSSRLQRMTGGTSKSAAKEVHTSIERIFSAAAWADKYEGAVHNPPGRKLTLALQEPMGVIGIICPDDTPLLAFISLVAHAIAAGNRVVTVPSASYPLIATDFYQILETSDVPAGVVNIVTGRPDELSPVLSAHAGVEALWYFGPISGMAATKAESVSNMKRVWTHEGRAFDWYDPRQGQGRELLKQATQVKNVWVPYGE</sequence>
<dbReference type="Gene3D" id="3.40.309.10">
    <property type="entry name" value="Aldehyde Dehydrogenase, Chain A, domain 2"/>
    <property type="match status" value="1"/>
</dbReference>
<dbReference type="RefSeq" id="WP_382420539.1">
    <property type="nucleotide sequence ID" value="NZ_JBHSCW010000001.1"/>
</dbReference>
<reference evidence="8" key="1">
    <citation type="journal article" date="2019" name="Int. J. Syst. Evol. Microbiol.">
        <title>The Global Catalogue of Microorganisms (GCM) 10K type strain sequencing project: providing services to taxonomists for standard genome sequencing and annotation.</title>
        <authorList>
            <consortium name="The Broad Institute Genomics Platform"/>
            <consortium name="The Broad Institute Genome Sequencing Center for Infectious Disease"/>
            <person name="Wu L."/>
            <person name="Ma J."/>
        </authorList>
    </citation>
    <scope>NUCLEOTIDE SEQUENCE [LARGE SCALE GENOMIC DNA]</scope>
    <source>
        <strain evidence="8">CECT 8472</strain>
    </source>
</reference>
<dbReference type="EMBL" id="JBHSCW010000001">
    <property type="protein sequence ID" value="MFC4350266.1"/>
    <property type="molecule type" value="Genomic_DNA"/>
</dbReference>
<comment type="similarity">
    <text evidence="2 4">Belongs to the aldehyde dehydrogenase family.</text>
</comment>
<protein>
    <submittedName>
        <fullName evidence="7">Aldehyde dehydrogenase family protein</fullName>
    </submittedName>
</protein>
<dbReference type="InterPro" id="IPR016163">
    <property type="entry name" value="Ald_DH_C"/>
</dbReference>
<evidence type="ECO:0000256" key="2">
    <source>
        <dbReference type="PIRNR" id="PIRNR036490"/>
    </source>
</evidence>
<dbReference type="CDD" id="cd07111">
    <property type="entry name" value="ALDH_F16"/>
    <property type="match status" value="1"/>
</dbReference>
<evidence type="ECO:0000256" key="1">
    <source>
        <dbReference type="ARBA" id="ARBA00023002"/>
    </source>
</evidence>
<evidence type="ECO:0000259" key="6">
    <source>
        <dbReference type="Pfam" id="PF00171"/>
    </source>
</evidence>
<feature type="compositionally biased region" description="Low complexity" evidence="5">
    <location>
        <begin position="503"/>
        <end position="514"/>
    </location>
</feature>
<name>A0ABV8UHY1_9PROT</name>
<evidence type="ECO:0000256" key="5">
    <source>
        <dbReference type="SAM" id="MobiDB-lite"/>
    </source>
</evidence>
<accession>A0ABV8UHY1</accession>
<feature type="region of interest" description="Disordered" evidence="5">
    <location>
        <begin position="491"/>
        <end position="514"/>
    </location>
</feature>
<keyword evidence="8" id="KW-1185">Reference proteome</keyword>
<evidence type="ECO:0000313" key="8">
    <source>
        <dbReference type="Proteomes" id="UP001595799"/>
    </source>
</evidence>
<dbReference type="PROSITE" id="PS00687">
    <property type="entry name" value="ALDEHYDE_DEHYDR_GLU"/>
    <property type="match status" value="1"/>
</dbReference>
<dbReference type="Gene3D" id="3.40.605.10">
    <property type="entry name" value="Aldehyde Dehydrogenase, Chain A, domain 1"/>
    <property type="match status" value="2"/>
</dbReference>
<gene>
    <name evidence="7" type="ORF">ACFOW6_01790</name>
</gene>
<organism evidence="7 8">
    <name type="scientific">Fodinicurvata halophila</name>
    <dbReference type="NCBI Taxonomy" id="1419723"/>
    <lineage>
        <taxon>Bacteria</taxon>
        <taxon>Pseudomonadati</taxon>
        <taxon>Pseudomonadota</taxon>
        <taxon>Alphaproteobacteria</taxon>
        <taxon>Rhodospirillales</taxon>
        <taxon>Rhodovibrionaceae</taxon>
        <taxon>Fodinicurvata</taxon>
    </lineage>
</organism>
<dbReference type="InterPro" id="IPR011408">
    <property type="entry name" value="Aldehyde_DH"/>
</dbReference>
<feature type="domain" description="Aldehyde dehydrogenase" evidence="6">
    <location>
        <begin position="41"/>
        <end position="485"/>
    </location>
</feature>
<dbReference type="SUPFAM" id="SSF53720">
    <property type="entry name" value="ALDH-like"/>
    <property type="match status" value="2"/>
</dbReference>
<feature type="active site" evidence="3">
    <location>
        <position position="266"/>
    </location>
</feature>
<dbReference type="Proteomes" id="UP001595799">
    <property type="component" value="Unassembled WGS sequence"/>
</dbReference>
<evidence type="ECO:0000313" key="7">
    <source>
        <dbReference type="EMBL" id="MFC4350266.1"/>
    </source>
</evidence>
<comment type="caution">
    <text evidence="7">The sequence shown here is derived from an EMBL/GenBank/DDBJ whole genome shotgun (WGS) entry which is preliminary data.</text>
</comment>
<dbReference type="InterPro" id="IPR016161">
    <property type="entry name" value="Ald_DH/histidinol_DH"/>
</dbReference>
<dbReference type="PIRSF" id="PIRSF036490">
    <property type="entry name" value="Aldedh_dupl"/>
    <property type="match status" value="1"/>
</dbReference>
<evidence type="ECO:0000256" key="4">
    <source>
        <dbReference type="RuleBase" id="RU003345"/>
    </source>
</evidence>
<dbReference type="InterPro" id="IPR016162">
    <property type="entry name" value="Ald_DH_N"/>
</dbReference>
<dbReference type="InterPro" id="IPR029510">
    <property type="entry name" value="Ald_DH_CS_GLU"/>
</dbReference>
<keyword evidence="1 4" id="KW-0560">Oxidoreductase</keyword>
<proteinExistence type="inferred from homology"/>
<evidence type="ECO:0000256" key="3">
    <source>
        <dbReference type="PROSITE-ProRule" id="PRU10007"/>
    </source>
</evidence>
<dbReference type="InterPro" id="IPR015590">
    <property type="entry name" value="Aldehyde_DH_dom"/>
</dbReference>